<evidence type="ECO:0000313" key="1">
    <source>
        <dbReference type="EMBL" id="KKN07593.1"/>
    </source>
</evidence>
<organism evidence="1">
    <name type="scientific">marine sediment metagenome</name>
    <dbReference type="NCBI Taxonomy" id="412755"/>
    <lineage>
        <taxon>unclassified sequences</taxon>
        <taxon>metagenomes</taxon>
        <taxon>ecological metagenomes</taxon>
    </lineage>
</organism>
<reference evidence="1" key="1">
    <citation type="journal article" date="2015" name="Nature">
        <title>Complex archaea that bridge the gap between prokaryotes and eukaryotes.</title>
        <authorList>
            <person name="Spang A."/>
            <person name="Saw J.H."/>
            <person name="Jorgensen S.L."/>
            <person name="Zaremba-Niedzwiedzka K."/>
            <person name="Martijn J."/>
            <person name="Lind A.E."/>
            <person name="van Eijk R."/>
            <person name="Schleper C."/>
            <person name="Guy L."/>
            <person name="Ettema T.J."/>
        </authorList>
    </citation>
    <scope>NUCLEOTIDE SEQUENCE</scope>
</reference>
<dbReference type="AlphaFoldDB" id="A0A0F9QQN8"/>
<sequence>MVKNKNRLANAGKEWINEGHSTLDSYVKIVQDFKIIPDEEFAEVNLFSFKGEKVKAKRIKDQLCMNQKQLSKYIDVTYNNVKVTFHRIDLQEGKHYFNIRLQNVTHTYLTLLGCLLLTKRMRKGFAEQFFTELSEHIYNNMNPITISELLLINKEKKLIPQYLGDPDREWVAEDFDILESRGEMIIDNILFKLKIPHQPKPRIRLPPELEEKFNRTYPIVPDWNIKMLPRTIIEYWGRDGPKYVKLKEWKQEMYKALNISIINIEPAEVQNIPILTKKLKDLLS</sequence>
<gene>
    <name evidence="1" type="ORF">LCGC14_1065390</name>
</gene>
<protein>
    <submittedName>
        <fullName evidence="1">Uncharacterized protein</fullName>
    </submittedName>
</protein>
<comment type="caution">
    <text evidence="1">The sequence shown here is derived from an EMBL/GenBank/DDBJ whole genome shotgun (WGS) entry which is preliminary data.</text>
</comment>
<accession>A0A0F9QQN8</accession>
<proteinExistence type="predicted"/>
<dbReference type="EMBL" id="LAZR01004552">
    <property type="protein sequence ID" value="KKN07593.1"/>
    <property type="molecule type" value="Genomic_DNA"/>
</dbReference>
<name>A0A0F9QQN8_9ZZZZ</name>